<dbReference type="RefSeq" id="WP_273578724.1">
    <property type="nucleotide sequence ID" value="NZ_JAQRFO010000005.1"/>
</dbReference>
<evidence type="ECO:0000313" key="1">
    <source>
        <dbReference type="EMBL" id="MDC9620853.1"/>
    </source>
</evidence>
<dbReference type="EMBL" id="JAQRFO010000005">
    <property type="protein sequence ID" value="MDC9620853.1"/>
    <property type="molecule type" value="Genomic_DNA"/>
</dbReference>
<comment type="caution">
    <text evidence="1">The sequence shown here is derived from an EMBL/GenBank/DDBJ whole genome shotgun (WGS) entry which is preliminary data.</text>
</comment>
<sequence>MTNETSLNKLIIDRRSIVDDGCDHTARIIDSFNQAARARSRQPFQPKPELAQVSQPATVSEPSISIGQRIHYGQAIVRGIYELSRLGKTPESIAILLKMPLDAVQYALVCDTPKKKRIYKQVMDAPKPTEKAIIRRLSAESKA</sequence>
<reference evidence="1 2" key="1">
    <citation type="submission" date="2023-02" db="EMBL/GenBank/DDBJ databases">
        <title>Entomopathogenic bacteria.</title>
        <authorList>
            <person name="Machado R.A."/>
        </authorList>
    </citation>
    <scope>NUCLEOTIDE SEQUENCE [LARGE SCALE GENOMIC DNA]</scope>
    <source>
        <strain evidence="1 2">XENO-7</strain>
    </source>
</reference>
<gene>
    <name evidence="1" type="ORF">PSI22_04235</name>
</gene>
<organism evidence="1 2">
    <name type="scientific">Xenorhabdus aichiensis</name>
    <dbReference type="NCBI Taxonomy" id="3025874"/>
    <lineage>
        <taxon>Bacteria</taxon>
        <taxon>Pseudomonadati</taxon>
        <taxon>Pseudomonadota</taxon>
        <taxon>Gammaproteobacteria</taxon>
        <taxon>Enterobacterales</taxon>
        <taxon>Morganellaceae</taxon>
        <taxon>Xenorhabdus</taxon>
    </lineage>
</organism>
<dbReference type="Proteomes" id="UP001214757">
    <property type="component" value="Unassembled WGS sequence"/>
</dbReference>
<evidence type="ECO:0008006" key="3">
    <source>
        <dbReference type="Google" id="ProtNLM"/>
    </source>
</evidence>
<protein>
    <recommendedName>
        <fullName evidence="3">Bacteriophage protein</fullName>
    </recommendedName>
</protein>
<name>A0ABT5LZJ1_9GAMM</name>
<evidence type="ECO:0000313" key="2">
    <source>
        <dbReference type="Proteomes" id="UP001214757"/>
    </source>
</evidence>
<accession>A0ABT5LZJ1</accession>
<proteinExistence type="predicted"/>
<keyword evidence="2" id="KW-1185">Reference proteome</keyword>